<dbReference type="InterPro" id="IPR015835">
    <property type="entry name" value="HMP/thiamine-bd"/>
</dbReference>
<dbReference type="RefSeq" id="WP_239673024.1">
    <property type="nucleotide sequence ID" value="NZ_CP049742.1"/>
</dbReference>
<dbReference type="Gene3D" id="3.30.70.930">
    <property type="match status" value="2"/>
</dbReference>
<proteinExistence type="predicted"/>
<evidence type="ECO:0000313" key="5">
    <source>
        <dbReference type="Proteomes" id="UP000593626"/>
    </source>
</evidence>
<dbReference type="SUPFAM" id="SSF89957">
    <property type="entry name" value="MTH1187/YkoF-like"/>
    <property type="match status" value="1"/>
</dbReference>
<evidence type="ECO:0000259" key="3">
    <source>
        <dbReference type="Pfam" id="PF07615"/>
    </source>
</evidence>
<reference evidence="4 5" key="1">
    <citation type="submission" date="2019-07" db="EMBL/GenBank/DDBJ databases">
        <title>Genome sequence of 2 isolates from Red Sea Mangroves.</title>
        <authorList>
            <person name="Sefrji F."/>
            <person name="Michoud G."/>
            <person name="Merlino G."/>
            <person name="Daffonchio D."/>
        </authorList>
    </citation>
    <scope>NUCLEOTIDE SEQUENCE [LARGE SCALE GENOMIC DNA]</scope>
    <source>
        <strain evidence="4 5">R1DC41</strain>
    </source>
</reference>
<dbReference type="Pfam" id="PF07615">
    <property type="entry name" value="Ykof"/>
    <property type="match status" value="2"/>
</dbReference>
<evidence type="ECO:0000313" key="4">
    <source>
        <dbReference type="EMBL" id="QPC45522.1"/>
    </source>
</evidence>
<evidence type="ECO:0000256" key="1">
    <source>
        <dbReference type="PIRSR" id="PIRSR021331-1"/>
    </source>
</evidence>
<feature type="compositionally biased region" description="Basic and acidic residues" evidence="2">
    <location>
        <begin position="202"/>
        <end position="213"/>
    </location>
</feature>
<dbReference type="AlphaFoldDB" id="A0A7S8C8T5"/>
<gene>
    <name evidence="4" type="ORF">G8O30_00285</name>
</gene>
<sequence length="213" mass="23308">MTNQPVVCGTSRIVGCNISLHPMTDNFLNIILGTLEKVDTSRVWMKTDDVSTCIRGKAHHVFATAKAILAYASTHEVHVAFHATFSIGCPGDTAGDAYMEADDSVPNKEQVREVADSIYVGSQFALYPMNEPNYMGLIYDAIGTATKHGTYSQSKHYASRLDGSIEEVFHSLEQTFTETSEKTSHVVMTFHASVHSPSHSGNELEIRGSAHVK</sequence>
<name>A0A7S8C8T5_9BACI</name>
<dbReference type="GO" id="GO:0030975">
    <property type="term" value="F:thiamine binding"/>
    <property type="evidence" value="ECO:0007669"/>
    <property type="project" value="InterPro"/>
</dbReference>
<feature type="binding site" evidence="1">
    <location>
        <position position="20"/>
    </location>
    <ligand>
        <name>thiamine</name>
        <dbReference type="ChEBI" id="CHEBI:18385"/>
    </ligand>
</feature>
<keyword evidence="5" id="KW-1185">Reference proteome</keyword>
<dbReference type="InterPro" id="IPR029756">
    <property type="entry name" value="MTH1187/YkoF-like"/>
</dbReference>
<feature type="domain" description="Thiamin/hydroxymethyl pyrimidine-binding YkoF putative" evidence="3">
    <location>
        <begin position="120"/>
        <end position="198"/>
    </location>
</feature>
<feature type="binding site" evidence="1">
    <location>
        <position position="52"/>
    </location>
    <ligand>
        <name>thiamine</name>
        <dbReference type="ChEBI" id="CHEBI:18385"/>
    </ligand>
</feature>
<protein>
    <submittedName>
        <fullName evidence="4">Thiamine-binding protein</fullName>
    </submittedName>
</protein>
<feature type="domain" description="Thiamin/hydroxymethyl pyrimidine-binding YkoF putative" evidence="3">
    <location>
        <begin position="13"/>
        <end position="92"/>
    </location>
</feature>
<dbReference type="InterPro" id="IPR011522">
    <property type="entry name" value="Thiamin/HMP-bd_put_YkoF"/>
</dbReference>
<organism evidence="4 5">
    <name type="scientific">Mangrovibacillus cuniculi</name>
    <dbReference type="NCBI Taxonomy" id="2593652"/>
    <lineage>
        <taxon>Bacteria</taxon>
        <taxon>Bacillati</taxon>
        <taxon>Bacillota</taxon>
        <taxon>Bacilli</taxon>
        <taxon>Bacillales</taxon>
        <taxon>Bacillaceae</taxon>
        <taxon>Mangrovibacillus</taxon>
    </lineage>
</organism>
<dbReference type="Proteomes" id="UP000593626">
    <property type="component" value="Chromosome"/>
</dbReference>
<evidence type="ECO:0000256" key="2">
    <source>
        <dbReference type="SAM" id="MobiDB-lite"/>
    </source>
</evidence>
<dbReference type="PIRSF" id="PIRSF021331">
    <property type="entry name" value="YkoF"/>
    <property type="match status" value="1"/>
</dbReference>
<dbReference type="EMBL" id="CP049742">
    <property type="protein sequence ID" value="QPC45522.1"/>
    <property type="molecule type" value="Genomic_DNA"/>
</dbReference>
<accession>A0A7S8C8T5</accession>
<feature type="region of interest" description="Disordered" evidence="2">
    <location>
        <begin position="194"/>
        <end position="213"/>
    </location>
</feature>
<dbReference type="KEGG" id="mcui:G8O30_00285"/>